<reference evidence="4 5" key="1">
    <citation type="journal article" date="2018" name="Proc. Natl. Acad. Sci. U.S.A.">
        <title>Draft genome sequence of Camellia sinensis var. sinensis provides insights into the evolution of the tea genome and tea quality.</title>
        <authorList>
            <person name="Wei C."/>
            <person name="Yang H."/>
            <person name="Wang S."/>
            <person name="Zhao J."/>
            <person name="Liu C."/>
            <person name="Gao L."/>
            <person name="Xia E."/>
            <person name="Lu Y."/>
            <person name="Tai Y."/>
            <person name="She G."/>
            <person name="Sun J."/>
            <person name="Cao H."/>
            <person name="Tong W."/>
            <person name="Gao Q."/>
            <person name="Li Y."/>
            <person name="Deng W."/>
            <person name="Jiang X."/>
            <person name="Wang W."/>
            <person name="Chen Q."/>
            <person name="Zhang S."/>
            <person name="Li H."/>
            <person name="Wu J."/>
            <person name="Wang P."/>
            <person name="Li P."/>
            <person name="Shi C."/>
            <person name="Zheng F."/>
            <person name="Jian J."/>
            <person name="Huang B."/>
            <person name="Shan D."/>
            <person name="Shi M."/>
            <person name="Fang C."/>
            <person name="Yue Y."/>
            <person name="Li F."/>
            <person name="Li D."/>
            <person name="Wei S."/>
            <person name="Han B."/>
            <person name="Jiang C."/>
            <person name="Yin Y."/>
            <person name="Xia T."/>
            <person name="Zhang Z."/>
            <person name="Bennetzen J.L."/>
            <person name="Zhao S."/>
            <person name="Wan X."/>
        </authorList>
    </citation>
    <scope>NUCLEOTIDE SEQUENCE [LARGE SCALE GENOMIC DNA]</scope>
    <source>
        <strain evidence="5">cv. Shuchazao</strain>
        <tissue evidence="4">Leaf</tissue>
    </source>
</reference>
<accession>A0A4S4EMM3</accession>
<dbReference type="PANTHER" id="PTHR31521">
    <property type="entry name" value="EXPRESSED PROTEIN"/>
    <property type="match status" value="1"/>
</dbReference>
<evidence type="ECO:0000313" key="5">
    <source>
        <dbReference type="Proteomes" id="UP000306102"/>
    </source>
</evidence>
<feature type="compositionally biased region" description="Basic and acidic residues" evidence="1">
    <location>
        <begin position="1"/>
        <end position="10"/>
    </location>
</feature>
<organism evidence="4 5">
    <name type="scientific">Camellia sinensis var. sinensis</name>
    <name type="common">China tea</name>
    <dbReference type="NCBI Taxonomy" id="542762"/>
    <lineage>
        <taxon>Eukaryota</taxon>
        <taxon>Viridiplantae</taxon>
        <taxon>Streptophyta</taxon>
        <taxon>Embryophyta</taxon>
        <taxon>Tracheophyta</taxon>
        <taxon>Spermatophyta</taxon>
        <taxon>Magnoliopsida</taxon>
        <taxon>eudicotyledons</taxon>
        <taxon>Gunneridae</taxon>
        <taxon>Pentapetalae</taxon>
        <taxon>asterids</taxon>
        <taxon>Ericales</taxon>
        <taxon>Theaceae</taxon>
        <taxon>Camellia</taxon>
    </lineage>
</organism>
<feature type="domain" description="Nal1 C-terminal" evidence="3">
    <location>
        <begin position="290"/>
        <end position="557"/>
    </location>
</feature>
<proteinExistence type="predicted"/>
<comment type="caution">
    <text evidence="4">The sequence shown here is derived from an EMBL/GenBank/DDBJ whole genome shotgun (WGS) entry which is preliminary data.</text>
</comment>
<feature type="region of interest" description="Disordered" evidence="1">
    <location>
        <begin position="566"/>
        <end position="592"/>
    </location>
</feature>
<keyword evidence="5" id="KW-1185">Reference proteome</keyword>
<evidence type="ECO:0000256" key="1">
    <source>
        <dbReference type="SAM" id="MobiDB-lite"/>
    </source>
</evidence>
<evidence type="ECO:0000259" key="3">
    <source>
        <dbReference type="Pfam" id="PF25819"/>
    </source>
</evidence>
<dbReference type="InterPro" id="IPR057906">
    <property type="entry name" value="Nal1"/>
</dbReference>
<feature type="region of interest" description="Disordered" evidence="1">
    <location>
        <begin position="680"/>
        <end position="701"/>
    </location>
</feature>
<feature type="region of interest" description="Disordered" evidence="1">
    <location>
        <begin position="38"/>
        <end position="58"/>
    </location>
</feature>
<dbReference type="SUPFAM" id="SSF50494">
    <property type="entry name" value="Trypsin-like serine proteases"/>
    <property type="match status" value="1"/>
</dbReference>
<dbReference type="EMBL" id="SDRB02003528">
    <property type="protein sequence ID" value="THG17474.1"/>
    <property type="molecule type" value="Genomic_DNA"/>
</dbReference>
<dbReference type="Proteomes" id="UP000306102">
    <property type="component" value="Unassembled WGS sequence"/>
</dbReference>
<name>A0A4S4EMM3_CAMSN</name>
<sequence>MDRGRLDLRFHHSGSTPSEESALGLEKNYCNHLNLPSSSSPSRQAFTPGNQHSESNTAYFSWPTSSRLTDAAEDRENYFGNLQKAALPETVGSLPTGLQATTLLELMTIRAFHSKILRHFSLGTAIGFRIRRGVLTDIPAILVFVARKVHRQWLSRIQCLPAALEGPGGIWCDVDVVEFSYYGAPAATPKEQLYNELVDCLRGSDPYIGSGSQCRTSTGYLPGAGTRTGTAIRVPGTAKEGPVRLAYSGTAWVRHGQMPPVFIEQGPGGIWCDVDVVEFSYYGAPAATPKEQLYNELVDCLRGSDPYIGSGSQVASQEKCGTLGAIVKSRTGNQQVGFLTNRHVAVDLDYPNQKMFHPLPPSIGPGVYLGAVERATSFITDDLWYGIFAGTNPETFVRADGAFIPFAEDFNISNVMTSVKGIGEIGDVNSIDLQSPINSLIGRQVVKVGRSSGLTTGTIMAYALEYNDEKGICFFTDFLVVGEDQQTFDFEGDSGSLILLTGQNGGKPRPVGIIWGGTANRGRLILKVGQPPENWTSGVDLGRLLDLLELDLITTNEGLQAALQEQRNSSAVGMDSTVGESSPPDQLQPKDKIGENFQSLGLNIQEVPTEGESYQGLTIPQFTHDEFHIESGTEASPNVEHQFLPSFIGRSLLHQNNHQQNTASRNLAVLRNGLDEENFVSLQLGESEPKRRKQSDSPFDT</sequence>
<evidence type="ECO:0000313" key="4">
    <source>
        <dbReference type="EMBL" id="THG17474.1"/>
    </source>
</evidence>
<feature type="domain" description="Nal1 N-terminal" evidence="2">
    <location>
        <begin position="99"/>
        <end position="177"/>
    </location>
</feature>
<feature type="compositionally biased region" description="Polar residues" evidence="1">
    <location>
        <begin position="43"/>
        <end position="58"/>
    </location>
</feature>
<dbReference type="STRING" id="542762.A0A4S4EMM3"/>
<protein>
    <recommendedName>
        <fullName evidence="6">Peptidase S1 domain-containing protein</fullName>
    </recommendedName>
</protein>
<gene>
    <name evidence="4" type="ORF">TEA_006864</name>
</gene>
<dbReference type="InterPro" id="IPR057904">
    <property type="entry name" value="Nal1_C"/>
</dbReference>
<dbReference type="AlphaFoldDB" id="A0A4S4EMM3"/>
<evidence type="ECO:0000259" key="2">
    <source>
        <dbReference type="Pfam" id="PF25608"/>
    </source>
</evidence>
<dbReference type="InterPro" id="IPR009003">
    <property type="entry name" value="Peptidase_S1_PA"/>
</dbReference>
<dbReference type="Pfam" id="PF25608">
    <property type="entry name" value="NAL1_N"/>
    <property type="match status" value="1"/>
</dbReference>
<evidence type="ECO:0008006" key="6">
    <source>
        <dbReference type="Google" id="ProtNLM"/>
    </source>
</evidence>
<feature type="region of interest" description="Disordered" evidence="1">
    <location>
        <begin position="1"/>
        <end position="21"/>
    </location>
</feature>
<dbReference type="PANTHER" id="PTHR31521:SF2">
    <property type="entry name" value="EXPRESSED PROTEIN"/>
    <property type="match status" value="1"/>
</dbReference>
<dbReference type="InterPro" id="IPR057905">
    <property type="entry name" value="Nal1_N"/>
</dbReference>
<dbReference type="Pfam" id="PF25819">
    <property type="entry name" value="Nal1_C"/>
    <property type="match status" value="1"/>
</dbReference>